<dbReference type="EMBL" id="CAJEWN010000213">
    <property type="protein sequence ID" value="CAD2173167.1"/>
    <property type="molecule type" value="Genomic_DNA"/>
</dbReference>
<feature type="domain" description="GATA-type" evidence="5">
    <location>
        <begin position="56"/>
        <end position="92"/>
    </location>
</feature>
<keyword evidence="4" id="KW-0862">Zinc</keyword>
<evidence type="ECO:0000313" key="7">
    <source>
        <dbReference type="EMBL" id="CAD2173170.1"/>
    </source>
</evidence>
<dbReference type="GO" id="GO:0008270">
    <property type="term" value="F:zinc ion binding"/>
    <property type="evidence" value="ECO:0007669"/>
    <property type="project" value="UniProtKB-KW"/>
</dbReference>
<evidence type="ECO:0000259" key="5">
    <source>
        <dbReference type="PROSITE" id="PS50114"/>
    </source>
</evidence>
<dbReference type="SUPFAM" id="SSF57716">
    <property type="entry name" value="Glucocorticoid receptor-like (DNA-binding domain)"/>
    <property type="match status" value="1"/>
</dbReference>
<keyword evidence="4" id="KW-0863">Zinc-finger</keyword>
<evidence type="ECO:0000256" key="2">
    <source>
        <dbReference type="ARBA" id="ARBA00023163"/>
    </source>
</evidence>
<keyword evidence="4" id="KW-0479">Metal-binding</keyword>
<dbReference type="PROSITE" id="PS50114">
    <property type="entry name" value="GATA_ZN_FINGER_2"/>
    <property type="match status" value="2"/>
</dbReference>
<keyword evidence="2" id="KW-0804">Transcription</keyword>
<dbReference type="Gene3D" id="3.30.50.10">
    <property type="entry name" value="Erythroid Transcription Factor GATA-1, subunit A"/>
    <property type="match status" value="1"/>
</dbReference>
<accession>A0A6V7VE24</accession>
<feature type="domain" description="GATA-type" evidence="5">
    <location>
        <begin position="12"/>
        <end position="55"/>
    </location>
</feature>
<evidence type="ECO:0000256" key="1">
    <source>
        <dbReference type="ARBA" id="ARBA00023015"/>
    </source>
</evidence>
<protein>
    <recommendedName>
        <fullName evidence="5">GATA-type domain-containing protein</fullName>
    </recommendedName>
</protein>
<dbReference type="SMART" id="SM00401">
    <property type="entry name" value="ZnF_GATA"/>
    <property type="match status" value="1"/>
</dbReference>
<dbReference type="AlphaFoldDB" id="A0A6V7VE24"/>
<proteinExistence type="predicted"/>
<evidence type="ECO:0000313" key="8">
    <source>
        <dbReference type="Proteomes" id="UP000580250"/>
    </source>
</evidence>
<gene>
    <name evidence="6" type="ORF">MENT_LOCUS24757</name>
    <name evidence="7" type="ORF">MENT_LOCUS24760</name>
</gene>
<evidence type="ECO:0000256" key="4">
    <source>
        <dbReference type="PROSITE-ProRule" id="PRU00094"/>
    </source>
</evidence>
<organism evidence="6 8">
    <name type="scientific">Meloidogyne enterolobii</name>
    <name type="common">Root-knot nematode worm</name>
    <name type="synonym">Meloidogyne mayaguensis</name>
    <dbReference type="NCBI Taxonomy" id="390850"/>
    <lineage>
        <taxon>Eukaryota</taxon>
        <taxon>Metazoa</taxon>
        <taxon>Ecdysozoa</taxon>
        <taxon>Nematoda</taxon>
        <taxon>Chromadorea</taxon>
        <taxon>Rhabditida</taxon>
        <taxon>Tylenchina</taxon>
        <taxon>Tylenchomorpha</taxon>
        <taxon>Tylenchoidea</taxon>
        <taxon>Meloidogynidae</taxon>
        <taxon>Meloidogyninae</taxon>
        <taxon>Meloidogyne</taxon>
    </lineage>
</organism>
<evidence type="ECO:0000256" key="3">
    <source>
        <dbReference type="ARBA" id="ARBA00023242"/>
    </source>
</evidence>
<dbReference type="OrthoDB" id="2162994at2759"/>
<dbReference type="GO" id="GO:0006355">
    <property type="term" value="P:regulation of DNA-templated transcription"/>
    <property type="evidence" value="ECO:0007669"/>
    <property type="project" value="InterPro"/>
</dbReference>
<evidence type="ECO:0000313" key="6">
    <source>
        <dbReference type="EMBL" id="CAD2173167.1"/>
    </source>
</evidence>
<keyword evidence="1" id="KW-0805">Transcription regulation</keyword>
<dbReference type="InterPro" id="IPR013088">
    <property type="entry name" value="Znf_NHR/GATA"/>
</dbReference>
<reference evidence="6 8" key="1">
    <citation type="submission" date="2020-08" db="EMBL/GenBank/DDBJ databases">
        <authorList>
            <person name="Koutsovoulos G."/>
            <person name="Danchin GJ E."/>
        </authorList>
    </citation>
    <scope>NUCLEOTIDE SEQUENCE [LARGE SCALE GENOMIC DNA]</scope>
</reference>
<name>A0A6V7VE24_MELEN</name>
<dbReference type="Proteomes" id="UP000580250">
    <property type="component" value="Unassembled WGS sequence"/>
</dbReference>
<dbReference type="Pfam" id="PF00320">
    <property type="entry name" value="GATA"/>
    <property type="match status" value="1"/>
</dbReference>
<dbReference type="GO" id="GO:0043565">
    <property type="term" value="F:sequence-specific DNA binding"/>
    <property type="evidence" value="ECO:0007669"/>
    <property type="project" value="InterPro"/>
</dbReference>
<comment type="caution">
    <text evidence="6">The sequence shown here is derived from an EMBL/GenBank/DDBJ whole genome shotgun (WGS) entry which is preliminary data.</text>
</comment>
<sequence length="107" mass="12778">MLILNIVGDEINKRNRYCFSCGIEKTLRWNIYLKEHYLCGNCYNYKQINWRFRPIKKGNRHCHECGVTQTTQWRIHPELKHDLCNACGMKQRKSARKEKLSGSFKGK</sequence>
<keyword evidence="3" id="KW-0539">Nucleus</keyword>
<dbReference type="InterPro" id="IPR000679">
    <property type="entry name" value="Znf_GATA"/>
</dbReference>
<dbReference type="EMBL" id="CAJEWN010000213">
    <property type="protein sequence ID" value="CAD2173170.1"/>
    <property type="molecule type" value="Genomic_DNA"/>
</dbReference>